<gene>
    <name evidence="2" type="ORF">SELMODRAFT_427027</name>
</gene>
<sequence length="202" mass="22972">MVRSEIILDVMADDSLPRVPCILTDVEPSRHRSFGICKVSLSAFSASWLSIQNGLLVLKENGLLPLKGTSRIIDFVPSLPPIAGRDFTLQIQEVHPLDPDFSIMYSRSQIIQTDAWVFMNSFHELETPQLDQLARDNPRFVPIGPLLLSFAFDGQVEVDELEQERCRFWTEDMSSLDWLDEQPSKSVIYVSFGSLGDMIRQR</sequence>
<evidence type="ECO:0000313" key="3">
    <source>
        <dbReference type="Proteomes" id="UP000001514"/>
    </source>
</evidence>
<evidence type="ECO:0000256" key="1">
    <source>
        <dbReference type="ARBA" id="ARBA00009995"/>
    </source>
</evidence>
<dbReference type="Gramene" id="EFJ10666">
    <property type="protein sequence ID" value="EFJ10666"/>
    <property type="gene ID" value="SELMODRAFT_427027"/>
</dbReference>
<dbReference type="Gene3D" id="3.40.50.2000">
    <property type="entry name" value="Glycogen Phosphorylase B"/>
    <property type="match status" value="2"/>
</dbReference>
<accession>D8SYA1</accession>
<dbReference type="HOGENOM" id="CLU_098432_0_0_1"/>
<dbReference type="InParanoid" id="D8SYA1"/>
<dbReference type="eggNOG" id="KOG1192">
    <property type="taxonomic scope" value="Eukaryota"/>
</dbReference>
<reference evidence="2 3" key="1">
    <citation type="journal article" date="2011" name="Science">
        <title>The Selaginella genome identifies genetic changes associated with the evolution of vascular plants.</title>
        <authorList>
            <person name="Banks J.A."/>
            <person name="Nishiyama T."/>
            <person name="Hasebe M."/>
            <person name="Bowman J.L."/>
            <person name="Gribskov M."/>
            <person name="dePamphilis C."/>
            <person name="Albert V.A."/>
            <person name="Aono N."/>
            <person name="Aoyama T."/>
            <person name="Ambrose B.A."/>
            <person name="Ashton N.W."/>
            <person name="Axtell M.J."/>
            <person name="Barker E."/>
            <person name="Barker M.S."/>
            <person name="Bennetzen J.L."/>
            <person name="Bonawitz N.D."/>
            <person name="Chapple C."/>
            <person name="Cheng C."/>
            <person name="Correa L.G."/>
            <person name="Dacre M."/>
            <person name="DeBarry J."/>
            <person name="Dreyer I."/>
            <person name="Elias M."/>
            <person name="Engstrom E.M."/>
            <person name="Estelle M."/>
            <person name="Feng L."/>
            <person name="Finet C."/>
            <person name="Floyd S.K."/>
            <person name="Frommer W.B."/>
            <person name="Fujita T."/>
            <person name="Gramzow L."/>
            <person name="Gutensohn M."/>
            <person name="Harholt J."/>
            <person name="Hattori M."/>
            <person name="Heyl A."/>
            <person name="Hirai T."/>
            <person name="Hiwatashi Y."/>
            <person name="Ishikawa M."/>
            <person name="Iwata M."/>
            <person name="Karol K.G."/>
            <person name="Koehler B."/>
            <person name="Kolukisaoglu U."/>
            <person name="Kubo M."/>
            <person name="Kurata T."/>
            <person name="Lalonde S."/>
            <person name="Li K."/>
            <person name="Li Y."/>
            <person name="Litt A."/>
            <person name="Lyons E."/>
            <person name="Manning G."/>
            <person name="Maruyama T."/>
            <person name="Michael T.P."/>
            <person name="Mikami K."/>
            <person name="Miyazaki S."/>
            <person name="Morinaga S."/>
            <person name="Murata T."/>
            <person name="Mueller-Roeber B."/>
            <person name="Nelson D.R."/>
            <person name="Obara M."/>
            <person name="Oguri Y."/>
            <person name="Olmstead R.G."/>
            <person name="Onodera N."/>
            <person name="Petersen B.L."/>
            <person name="Pils B."/>
            <person name="Prigge M."/>
            <person name="Rensing S.A."/>
            <person name="Riano-Pachon D.M."/>
            <person name="Roberts A.W."/>
            <person name="Sato Y."/>
            <person name="Scheller H.V."/>
            <person name="Schulz B."/>
            <person name="Schulz C."/>
            <person name="Shakirov E.V."/>
            <person name="Shibagaki N."/>
            <person name="Shinohara N."/>
            <person name="Shippen D.E."/>
            <person name="Soerensen I."/>
            <person name="Sotooka R."/>
            <person name="Sugimoto N."/>
            <person name="Sugita M."/>
            <person name="Sumikawa N."/>
            <person name="Tanurdzic M."/>
            <person name="Theissen G."/>
            <person name="Ulvskov P."/>
            <person name="Wakazuki S."/>
            <person name="Weng J.K."/>
            <person name="Willats W.W."/>
            <person name="Wipf D."/>
            <person name="Wolf P.G."/>
            <person name="Yang L."/>
            <person name="Zimmer A.D."/>
            <person name="Zhu Q."/>
            <person name="Mitros T."/>
            <person name="Hellsten U."/>
            <person name="Loque D."/>
            <person name="Otillar R."/>
            <person name="Salamov A."/>
            <person name="Schmutz J."/>
            <person name="Shapiro H."/>
            <person name="Lindquist E."/>
            <person name="Lucas S."/>
            <person name="Rokhsar D."/>
            <person name="Grigoriev I.V."/>
        </authorList>
    </citation>
    <scope>NUCLEOTIDE SEQUENCE [LARGE SCALE GENOMIC DNA]</scope>
</reference>
<protein>
    <submittedName>
        <fullName evidence="2">Uncharacterized protein</fullName>
    </submittedName>
</protein>
<proteinExistence type="inferred from homology"/>
<dbReference type="PANTHER" id="PTHR11926:SF774">
    <property type="entry name" value="UDP-GLYCOSYLTRANSFERASE 85A1-RELATED"/>
    <property type="match status" value="1"/>
</dbReference>
<dbReference type="PANTHER" id="PTHR11926">
    <property type="entry name" value="GLUCOSYL/GLUCURONOSYL TRANSFERASES"/>
    <property type="match status" value="1"/>
</dbReference>
<dbReference type="EMBL" id="GL377652">
    <property type="protein sequence ID" value="EFJ10666.1"/>
    <property type="molecule type" value="Genomic_DNA"/>
</dbReference>
<name>D8SYA1_SELML</name>
<dbReference type="KEGG" id="smo:SELMODRAFT_427027"/>
<organism evidence="3">
    <name type="scientific">Selaginella moellendorffii</name>
    <name type="common">Spikemoss</name>
    <dbReference type="NCBI Taxonomy" id="88036"/>
    <lineage>
        <taxon>Eukaryota</taxon>
        <taxon>Viridiplantae</taxon>
        <taxon>Streptophyta</taxon>
        <taxon>Embryophyta</taxon>
        <taxon>Tracheophyta</taxon>
        <taxon>Lycopodiopsida</taxon>
        <taxon>Selaginellales</taxon>
        <taxon>Selaginellaceae</taxon>
        <taxon>Selaginella</taxon>
    </lineage>
</organism>
<evidence type="ECO:0000313" key="2">
    <source>
        <dbReference type="EMBL" id="EFJ10666.1"/>
    </source>
</evidence>
<dbReference type="AlphaFoldDB" id="D8SYA1"/>
<comment type="similarity">
    <text evidence="1">Belongs to the UDP-glycosyltransferase family.</text>
</comment>
<keyword evidence="3" id="KW-1185">Reference proteome</keyword>
<dbReference type="SUPFAM" id="SSF53756">
    <property type="entry name" value="UDP-Glycosyltransferase/glycogen phosphorylase"/>
    <property type="match status" value="1"/>
</dbReference>
<dbReference type="Proteomes" id="UP000001514">
    <property type="component" value="Unassembled WGS sequence"/>
</dbReference>